<dbReference type="InterPro" id="IPR011990">
    <property type="entry name" value="TPR-like_helical_dom_sf"/>
</dbReference>
<dbReference type="EMBL" id="JAUKPO010000012">
    <property type="protein sequence ID" value="MDO1448576.1"/>
    <property type="molecule type" value="Genomic_DNA"/>
</dbReference>
<feature type="domain" description="SusD-like N-terminal" evidence="7">
    <location>
        <begin position="23"/>
        <end position="226"/>
    </location>
</feature>
<keyword evidence="3" id="KW-0732">Signal</keyword>
<dbReference type="Pfam" id="PF14322">
    <property type="entry name" value="SusD-like_3"/>
    <property type="match status" value="1"/>
</dbReference>
<keyword evidence="4" id="KW-0472">Membrane</keyword>
<evidence type="ECO:0000313" key="8">
    <source>
        <dbReference type="EMBL" id="MDO1448576.1"/>
    </source>
</evidence>
<feature type="domain" description="RagB/SusD" evidence="6">
    <location>
        <begin position="307"/>
        <end position="598"/>
    </location>
</feature>
<dbReference type="Proteomes" id="UP001168528">
    <property type="component" value="Unassembled WGS sequence"/>
</dbReference>
<keyword evidence="5" id="KW-0998">Cell outer membrane</keyword>
<organism evidence="8 9">
    <name type="scientific">Rhodocytophaga aerolata</name>
    <dbReference type="NCBI Taxonomy" id="455078"/>
    <lineage>
        <taxon>Bacteria</taxon>
        <taxon>Pseudomonadati</taxon>
        <taxon>Bacteroidota</taxon>
        <taxon>Cytophagia</taxon>
        <taxon>Cytophagales</taxon>
        <taxon>Rhodocytophagaceae</taxon>
        <taxon>Rhodocytophaga</taxon>
    </lineage>
</organism>
<evidence type="ECO:0000256" key="4">
    <source>
        <dbReference type="ARBA" id="ARBA00023136"/>
    </source>
</evidence>
<comment type="caution">
    <text evidence="8">The sequence shown here is derived from an EMBL/GenBank/DDBJ whole genome shotgun (WGS) entry which is preliminary data.</text>
</comment>
<reference evidence="8" key="1">
    <citation type="submission" date="2023-07" db="EMBL/GenBank/DDBJ databases">
        <title>The genome sequence of Rhodocytophaga aerolata KACC 12507.</title>
        <authorList>
            <person name="Zhang X."/>
        </authorList>
    </citation>
    <scope>NUCLEOTIDE SEQUENCE</scope>
    <source>
        <strain evidence="8">KACC 12507</strain>
    </source>
</reference>
<evidence type="ECO:0000313" key="9">
    <source>
        <dbReference type="Proteomes" id="UP001168528"/>
    </source>
</evidence>
<keyword evidence="9" id="KW-1185">Reference proteome</keyword>
<evidence type="ECO:0000256" key="5">
    <source>
        <dbReference type="ARBA" id="ARBA00023237"/>
    </source>
</evidence>
<dbReference type="InterPro" id="IPR012944">
    <property type="entry name" value="SusD_RagB_dom"/>
</dbReference>
<dbReference type="SUPFAM" id="SSF48452">
    <property type="entry name" value="TPR-like"/>
    <property type="match status" value="1"/>
</dbReference>
<evidence type="ECO:0000256" key="2">
    <source>
        <dbReference type="ARBA" id="ARBA00006275"/>
    </source>
</evidence>
<gene>
    <name evidence="8" type="ORF">Q0590_20030</name>
</gene>
<comment type="similarity">
    <text evidence="2">Belongs to the SusD family.</text>
</comment>
<dbReference type="InterPro" id="IPR033985">
    <property type="entry name" value="SusD-like_N"/>
</dbReference>
<sequence>MKKSIYILLTVCGLLYATSCQKDFLDVQPLDQFAEEAVWKDPALIQTFVNNIYAGIPHGFHALMLSSLVDESMAVWDWETSNATKSLITPSYYGVWDEGFWTGGRFKGMNWTNSYKNIRACNLFMEKIEEAPFEDAELKERLIGEVHFLRAYLYHNLVSLYGGVPVITEAYSLKADFAVPRDTYEACINFISQECDKAAALLPLTQEGANRGRATKGAALTLKSRALLYAASDLFNNPSWAAGYANPELISYVGGDRTARWQAAKDAAKAVIDLGVYSLHKADPAPGDSTARNYAEVFLSKETSEDIYVQYFLQRTDQGWDAYNPGLYNGPNGYHNWGGNIALGQLVDDYEMKDGTRFNWNNPAHAADPYKNRDPRFYASILYEGAQWRKRPSDVVASDPVGIIQVGYWEKPGGVITPGLDTRKSPIEDWNGTYTGYYMRKFLDPAIDAQYVKQDLPWRYMRYGEVLLNYAEACIALGQEAEARQYINMVRKRAGMPETNESGQDLVNRYRNERRIELAYEDHRYFDVRRWIIAPQAYTNAQGVDVRYKLLPNNTTATKPTFSVIEVQDRAWNERAYLLPIKLDELNRNDKLIQNPLY</sequence>
<name>A0ABT8R909_9BACT</name>
<evidence type="ECO:0000256" key="1">
    <source>
        <dbReference type="ARBA" id="ARBA00004442"/>
    </source>
</evidence>
<accession>A0ABT8R909</accession>
<proteinExistence type="inferred from homology"/>
<comment type="subcellular location">
    <subcellularLocation>
        <location evidence="1">Cell outer membrane</location>
    </subcellularLocation>
</comment>
<dbReference type="RefSeq" id="WP_302039377.1">
    <property type="nucleotide sequence ID" value="NZ_JAUKPO010000012.1"/>
</dbReference>
<dbReference type="Pfam" id="PF07980">
    <property type="entry name" value="SusD_RagB"/>
    <property type="match status" value="1"/>
</dbReference>
<evidence type="ECO:0000259" key="7">
    <source>
        <dbReference type="Pfam" id="PF14322"/>
    </source>
</evidence>
<dbReference type="CDD" id="cd08977">
    <property type="entry name" value="SusD"/>
    <property type="match status" value="1"/>
</dbReference>
<protein>
    <submittedName>
        <fullName evidence="8">RagB/SusD family nutrient uptake outer membrane protein</fullName>
    </submittedName>
</protein>
<evidence type="ECO:0000256" key="3">
    <source>
        <dbReference type="ARBA" id="ARBA00022729"/>
    </source>
</evidence>
<dbReference type="Gene3D" id="1.25.40.390">
    <property type="match status" value="1"/>
</dbReference>
<evidence type="ECO:0000259" key="6">
    <source>
        <dbReference type="Pfam" id="PF07980"/>
    </source>
</evidence>